<evidence type="ECO:0000256" key="2">
    <source>
        <dbReference type="ARBA" id="ARBA00006727"/>
    </source>
</evidence>
<reference evidence="6 7" key="1">
    <citation type="submission" date="2024-01" db="EMBL/GenBank/DDBJ databases">
        <title>Comparative genomics of Cryptococcus and Kwoniella reveals pathogenesis evolution and contrasting modes of karyotype evolution via chromosome fusion or intercentromeric recombination.</title>
        <authorList>
            <person name="Coelho M.A."/>
            <person name="David-Palma M."/>
            <person name="Shea T."/>
            <person name="Bowers K."/>
            <person name="McGinley-Smith S."/>
            <person name="Mohammad A.W."/>
            <person name="Gnirke A."/>
            <person name="Yurkov A.M."/>
            <person name="Nowrousian M."/>
            <person name="Sun S."/>
            <person name="Cuomo C.A."/>
            <person name="Heitman J."/>
        </authorList>
    </citation>
    <scope>NUCLEOTIDE SEQUENCE [LARGE SCALE GENOMIC DNA]</scope>
    <source>
        <strain evidence="6">CBS 11374</strain>
    </source>
</reference>
<keyword evidence="4" id="KW-0812">Transmembrane</keyword>
<feature type="transmembrane region" description="Helical" evidence="4">
    <location>
        <begin position="401"/>
        <end position="424"/>
    </location>
</feature>
<keyword evidence="4" id="KW-1133">Transmembrane helix</keyword>
<organism evidence="6 7">
    <name type="scientific">Kwoniella shivajii</name>
    <dbReference type="NCBI Taxonomy" id="564305"/>
    <lineage>
        <taxon>Eukaryota</taxon>
        <taxon>Fungi</taxon>
        <taxon>Dikarya</taxon>
        <taxon>Basidiomycota</taxon>
        <taxon>Agaricomycotina</taxon>
        <taxon>Tremellomycetes</taxon>
        <taxon>Tremellales</taxon>
        <taxon>Cryptococcaceae</taxon>
        <taxon>Kwoniella</taxon>
    </lineage>
</organism>
<feature type="transmembrane region" description="Helical" evidence="4">
    <location>
        <begin position="298"/>
        <end position="317"/>
    </location>
</feature>
<feature type="region of interest" description="Disordered" evidence="3">
    <location>
        <begin position="526"/>
        <end position="548"/>
    </location>
</feature>
<sequence>MTLLESEEKSSPPVDGQSHQALSEIRVIPTRNRSRSRSHSHPHMHHQANPDPFPLQLHLTRTGTRLSLHRPPTRNDGYDNFPVPLPGHAEELERRLTRDPDVERQMGIGMHMGNGVVGGVGVSAGEDDIGPPPEGGKDAWLCVFSAFFVLFCVFGFVTVFGQLKIYYLAHQLKDYTQSEVAWIASLQTTITFGGSIVAGRLFDTHGARILIVTGTTLSVVAVIAMAFCKLYYQFLLAHALFGLSASILYSPSTAVVGHWFMRKRSTAVGIVVCGSGLAGVIYPIALKRLFDELNFRDAMLIVAGMNAVLMFPAWFFLKARLPPRSPPPLKSLLGPWKQPRYACLVAGSSLVMMNWLSPYFDAPTLITSNNITGPIADYSIAILQVGSFFGRATSGILADTFGVWNVFISSIIGCSISIFAFWVASPISPAAVVVGLISYGFASGAWVTLVAASTGAISPTREFGMRLGMLWSVTAIPSLIGPVICGLLISANGNIFKSAGLFIGFTQMAGAGITIAPRIRDRIRDFRDRNKGKSDQHDEKESDQNQGK</sequence>
<keyword evidence="4" id="KW-0472">Membrane</keyword>
<dbReference type="InterPro" id="IPR020846">
    <property type="entry name" value="MFS_dom"/>
</dbReference>
<proteinExistence type="inferred from homology"/>
<feature type="domain" description="Major facilitator superfamily (MFS) profile" evidence="5">
    <location>
        <begin position="141"/>
        <end position="524"/>
    </location>
</feature>
<dbReference type="SUPFAM" id="SSF103473">
    <property type="entry name" value="MFS general substrate transporter"/>
    <property type="match status" value="1"/>
</dbReference>
<feature type="transmembrane region" description="Helical" evidence="4">
    <location>
        <begin position="238"/>
        <end position="260"/>
    </location>
</feature>
<feature type="transmembrane region" description="Helical" evidence="4">
    <location>
        <begin position="430"/>
        <end position="457"/>
    </location>
</feature>
<feature type="transmembrane region" description="Helical" evidence="4">
    <location>
        <begin position="139"/>
        <end position="160"/>
    </location>
</feature>
<protein>
    <recommendedName>
        <fullName evidence="5">Major facilitator superfamily (MFS) profile domain-containing protein</fullName>
    </recommendedName>
</protein>
<dbReference type="PANTHER" id="PTHR11360">
    <property type="entry name" value="MONOCARBOXYLATE TRANSPORTER"/>
    <property type="match status" value="1"/>
</dbReference>
<dbReference type="Gene3D" id="1.20.1250.20">
    <property type="entry name" value="MFS general substrate transporter like domains"/>
    <property type="match status" value="2"/>
</dbReference>
<dbReference type="RefSeq" id="XP_062792003.1">
    <property type="nucleotide sequence ID" value="XM_062935952.1"/>
</dbReference>
<dbReference type="Pfam" id="PF07690">
    <property type="entry name" value="MFS_1"/>
    <property type="match status" value="1"/>
</dbReference>
<evidence type="ECO:0000256" key="4">
    <source>
        <dbReference type="SAM" id="Phobius"/>
    </source>
</evidence>
<name>A0ABZ1CZV9_9TREE</name>
<keyword evidence="7" id="KW-1185">Reference proteome</keyword>
<dbReference type="InterPro" id="IPR011701">
    <property type="entry name" value="MFS"/>
</dbReference>
<evidence type="ECO:0000259" key="5">
    <source>
        <dbReference type="PROSITE" id="PS50850"/>
    </source>
</evidence>
<feature type="transmembrane region" description="Helical" evidence="4">
    <location>
        <begin position="469"/>
        <end position="489"/>
    </location>
</feature>
<dbReference type="PANTHER" id="PTHR11360:SF177">
    <property type="entry name" value="RIBOFLAVIN TRANSPORTER MCH5"/>
    <property type="match status" value="1"/>
</dbReference>
<comment type="similarity">
    <text evidence="2">Belongs to the major facilitator superfamily. Monocarboxylate porter (TC 2.A.1.13) family.</text>
</comment>
<dbReference type="InterPro" id="IPR036259">
    <property type="entry name" value="MFS_trans_sf"/>
</dbReference>
<feature type="compositionally biased region" description="Basic and acidic residues" evidence="3">
    <location>
        <begin position="1"/>
        <end position="10"/>
    </location>
</feature>
<dbReference type="GeneID" id="87956361"/>
<evidence type="ECO:0000313" key="6">
    <source>
        <dbReference type="EMBL" id="WRT67263.1"/>
    </source>
</evidence>
<feature type="transmembrane region" description="Helical" evidence="4">
    <location>
        <begin position="209"/>
        <end position="232"/>
    </location>
</feature>
<dbReference type="EMBL" id="CP141885">
    <property type="protein sequence ID" value="WRT67263.1"/>
    <property type="molecule type" value="Genomic_DNA"/>
</dbReference>
<feature type="region of interest" description="Disordered" evidence="3">
    <location>
        <begin position="1"/>
        <end position="54"/>
    </location>
</feature>
<feature type="transmembrane region" description="Helical" evidence="4">
    <location>
        <begin position="180"/>
        <end position="202"/>
    </location>
</feature>
<evidence type="ECO:0000313" key="7">
    <source>
        <dbReference type="Proteomes" id="UP001329825"/>
    </source>
</evidence>
<feature type="transmembrane region" description="Helical" evidence="4">
    <location>
        <begin position="495"/>
        <end position="517"/>
    </location>
</feature>
<dbReference type="Proteomes" id="UP001329825">
    <property type="component" value="Chromosome 5"/>
</dbReference>
<evidence type="ECO:0000256" key="3">
    <source>
        <dbReference type="SAM" id="MobiDB-lite"/>
    </source>
</evidence>
<feature type="transmembrane region" description="Helical" evidence="4">
    <location>
        <begin position="267"/>
        <end position="286"/>
    </location>
</feature>
<accession>A0ABZ1CZV9</accession>
<comment type="subcellular location">
    <subcellularLocation>
        <location evidence="1">Membrane</location>
        <topology evidence="1">Multi-pass membrane protein</topology>
    </subcellularLocation>
</comment>
<gene>
    <name evidence="6" type="ORF">IL334_004230</name>
</gene>
<dbReference type="PROSITE" id="PS50850">
    <property type="entry name" value="MFS"/>
    <property type="match status" value="1"/>
</dbReference>
<evidence type="ECO:0000256" key="1">
    <source>
        <dbReference type="ARBA" id="ARBA00004141"/>
    </source>
</evidence>
<dbReference type="InterPro" id="IPR050327">
    <property type="entry name" value="Proton-linked_MCT"/>
</dbReference>
<feature type="compositionally biased region" description="Basic residues" evidence="3">
    <location>
        <begin position="32"/>
        <end position="46"/>
    </location>
</feature>